<evidence type="ECO:0000259" key="8">
    <source>
        <dbReference type="Pfam" id="PF05567"/>
    </source>
</evidence>
<sequence>MNNLRSALSDFLLLAAFAALAAVAPLAQAGLTQIAQVPLLNISGTGTVKPNLMLLFDNSGSMDQTYTPDYVNDNICRSGATLQAGITACAVGHPPFMSPDFNKQYYNPAIRYVVPVKADGSYYPEQNAANTSNWTSVTGDGYGVRKNDMAGNVVSSNINLVTGFPDLKWCSGSSCQFNTASYTYPDATYQTATAITTAPYYYTIGVGQFCTDDTMKTCKSTAVGATAPAGYPVPVKVRWCSDRLLTQCQGKRVGSYIYPAYSTPTGAVASYGTIAIGASATASSLTITSVVVNGSTTITNGTVTAPTGTNSLIKQQTMASALAANIIATSVNLGASSSKLYYACVRTPTGQPTVPACTTFGITLSAENLLAVVPVTCTGTVSVANCQTLTDSTRAGWGLAVTAPSVVTTPYAPASAVVTFTGTSTSSSLTAILKSLSYAGSTLIGASSGSSPAYLSLGKGRTPAQIASSVVGAIGTAGTIKAYLGNSSSCPSGYTSSSVCLVNWAASDNTATISAFTMDNQGTVSWSRSASSGYVAAVNDAIPVSTSALSAGSGAPNPFVRVNIVSGQTYPKSADRTDCAGASSCSYAEEMNNFANWYVYYKSRLQMMKTSVGIAFSAITANYKVGYVKLSNAGSGAAIDLKPADFAGTARANWYTALYNTTTSGSTPIRTAMDNVGRMFGNLSPYNYAAGQEVVQYPCQQNFMILTTDGYWNGSSTPNVVNNDNVENPARFCTLARGCVDTRAQSQPSISDVALHWYNGGSSTTTVSLRPALEPDMSKPGSVPAASGENTHLHMNTYTLGLGVDGVMTYEPNYDSAPKAGGDFYKLITGATTGCPWNSNGAYVWPDPDTTNTASTVQERVDDLWHAAINGHGKYFSAQDPKDVVSGLSEALSNMQVHVGAAAAAATSTPNITLTDNDIFSDTFTTVKWFGELSDRKIDSTDGSVSSTITWTTSDRLGQKVGASTDTRRIYMYNTAGSYGSAPDEFRFANMKGAAPAWFASKCGALPQCALLSASDKALVNDGNNLVNWLRGQQQYANDTLFRAYSMTSNTPAGATGPVPIVLGDIASSKPAYVRDPRNDYPDADYITFKDTYGNPASSSYRSGAVFTAANDGMLHAFNSSTGDELWAYVPRTTMKKLYGLASTIYSTNHQFTADGSPEVADIKTTGGSWRTVLVAGLNAGGRGYYALDITDTSNPKQLWEFCADATVCPVSDGDLGLSFGNPQFGTLASGRWVVFLTSGYNNVPGSDGVATGSGKGYLYVLDAYTGELLNKISTNSGDTTTPSGLAKISAISADPGADPRVNYIYGGDNQGQMWRFDLTASSGAISVKLLGDAGVGKPITTRPDVTMCAVPVQTEVNGVTVNSTAGVRVVLFGTGRLLDVPDTTDTSIQSLYLLKDGGSTISDIRGASMVRQTLSTLGSGSNINTYQITSNPVDLTQKDGWYFDWALNAGERMNLDPQIVSGVANVVTNLPTSSSACSVGGSSNLYQVNVCNGQAIGSQPVGQTLSNTSAAVGFIIIRLPNGQLKMVTTLADGSNKTSPLSEQISVDAHRSGWRRVKGE</sequence>
<dbReference type="InterPro" id="IPR008707">
    <property type="entry name" value="B-propeller_PilY1"/>
</dbReference>
<evidence type="ECO:0000256" key="7">
    <source>
        <dbReference type="SAM" id="SignalP"/>
    </source>
</evidence>
<evidence type="ECO:0000256" key="4">
    <source>
        <dbReference type="ARBA" id="ARBA00022723"/>
    </source>
</evidence>
<feature type="domain" description="PilY1 beta-propeller" evidence="8">
    <location>
        <begin position="1063"/>
        <end position="1397"/>
    </location>
</feature>
<dbReference type="RefSeq" id="WP_161038633.1">
    <property type="nucleotide sequence ID" value="NZ_WWCM01000004.1"/>
</dbReference>
<evidence type="ECO:0000256" key="2">
    <source>
        <dbReference type="ARBA" id="ARBA00008387"/>
    </source>
</evidence>
<comment type="subcellular location">
    <subcellularLocation>
        <location evidence="1">Fimbrium</location>
    </subcellularLocation>
</comment>
<keyword evidence="7" id="KW-0732">Signal</keyword>
<keyword evidence="6" id="KW-0281">Fimbrium</keyword>
<comment type="caution">
    <text evidence="9">The sequence shown here is derived from an EMBL/GenBank/DDBJ whole genome shotgun (WGS) entry which is preliminary data.</text>
</comment>
<dbReference type="Proteomes" id="UP000478090">
    <property type="component" value="Unassembled WGS sequence"/>
</dbReference>
<evidence type="ECO:0000256" key="5">
    <source>
        <dbReference type="ARBA" id="ARBA00022837"/>
    </source>
</evidence>
<name>A0ABW9VKT8_9BURK</name>
<dbReference type="EMBL" id="WWCM01000004">
    <property type="protein sequence ID" value="MYM39250.1"/>
    <property type="molecule type" value="Genomic_DNA"/>
</dbReference>
<gene>
    <name evidence="9" type="ORF">GTP27_07880</name>
</gene>
<comment type="similarity">
    <text evidence="2">Belongs to the PilY1 family.</text>
</comment>
<evidence type="ECO:0000256" key="6">
    <source>
        <dbReference type="ARBA" id="ARBA00023263"/>
    </source>
</evidence>
<dbReference type="Pfam" id="PF05567">
    <property type="entry name" value="T4P_PilY1"/>
    <property type="match status" value="1"/>
</dbReference>
<feature type="chain" id="PRO_5047229086" description="PilY1 beta-propeller domain-containing protein" evidence="7">
    <location>
        <begin position="22"/>
        <end position="1560"/>
    </location>
</feature>
<evidence type="ECO:0000256" key="1">
    <source>
        <dbReference type="ARBA" id="ARBA00004561"/>
    </source>
</evidence>
<evidence type="ECO:0000256" key="3">
    <source>
        <dbReference type="ARBA" id="ARBA00022558"/>
    </source>
</evidence>
<evidence type="ECO:0000313" key="9">
    <source>
        <dbReference type="EMBL" id="MYM39250.1"/>
    </source>
</evidence>
<keyword evidence="10" id="KW-1185">Reference proteome</keyword>
<keyword evidence="5" id="KW-0106">Calcium</keyword>
<dbReference type="SUPFAM" id="SSF50998">
    <property type="entry name" value="Quinoprotein alcohol dehydrogenase-like"/>
    <property type="match status" value="1"/>
</dbReference>
<dbReference type="InterPro" id="IPR011047">
    <property type="entry name" value="Quinoprotein_ADH-like_sf"/>
</dbReference>
<dbReference type="InterPro" id="IPR018391">
    <property type="entry name" value="PQQ_b-propeller_rpt"/>
</dbReference>
<proteinExistence type="inferred from homology"/>
<dbReference type="SMART" id="SM00564">
    <property type="entry name" value="PQQ"/>
    <property type="match status" value="2"/>
</dbReference>
<organism evidence="9 10">
    <name type="scientific">Duganella qianjiadongensis</name>
    <dbReference type="NCBI Taxonomy" id="2692176"/>
    <lineage>
        <taxon>Bacteria</taxon>
        <taxon>Pseudomonadati</taxon>
        <taxon>Pseudomonadota</taxon>
        <taxon>Betaproteobacteria</taxon>
        <taxon>Burkholderiales</taxon>
        <taxon>Oxalobacteraceae</taxon>
        <taxon>Telluria group</taxon>
        <taxon>Duganella</taxon>
    </lineage>
</organism>
<accession>A0ABW9VKT8</accession>
<keyword evidence="3" id="KW-1029">Fimbrium biogenesis</keyword>
<keyword evidence="4" id="KW-0479">Metal-binding</keyword>
<evidence type="ECO:0000313" key="10">
    <source>
        <dbReference type="Proteomes" id="UP000478090"/>
    </source>
</evidence>
<feature type="signal peptide" evidence="7">
    <location>
        <begin position="1"/>
        <end position="21"/>
    </location>
</feature>
<protein>
    <recommendedName>
        <fullName evidence="8">PilY1 beta-propeller domain-containing protein</fullName>
    </recommendedName>
</protein>
<reference evidence="9 10" key="1">
    <citation type="submission" date="2019-12" db="EMBL/GenBank/DDBJ databases">
        <title>Novel species isolated from a subtropical stream in China.</title>
        <authorList>
            <person name="Lu H."/>
        </authorList>
    </citation>
    <scope>NUCLEOTIDE SEQUENCE [LARGE SCALE GENOMIC DNA]</scope>
    <source>
        <strain evidence="9 10">CY13W</strain>
    </source>
</reference>